<dbReference type="PROSITE" id="PS51385">
    <property type="entry name" value="YJEF_N"/>
    <property type="match status" value="1"/>
</dbReference>
<evidence type="ECO:0000256" key="7">
    <source>
        <dbReference type="ARBA" id="ARBA00022840"/>
    </source>
</evidence>
<evidence type="ECO:0000256" key="5">
    <source>
        <dbReference type="ARBA" id="ARBA00022723"/>
    </source>
</evidence>
<feature type="binding site" evidence="18">
    <location>
        <begin position="126"/>
        <end position="132"/>
    </location>
    <ligand>
        <name>(6S)-NADPHX</name>
        <dbReference type="ChEBI" id="CHEBI:64076"/>
    </ligand>
</feature>
<feature type="binding site" evidence="18">
    <location>
        <position position="155"/>
    </location>
    <ligand>
        <name>(6S)-NADPHX</name>
        <dbReference type="ChEBI" id="CHEBI:64076"/>
    </ligand>
</feature>
<evidence type="ECO:0000256" key="17">
    <source>
        <dbReference type="HAMAP-Rule" id="MF_01965"/>
    </source>
</evidence>
<evidence type="ECO:0000256" key="4">
    <source>
        <dbReference type="ARBA" id="ARBA00009524"/>
    </source>
</evidence>
<comment type="similarity">
    <text evidence="18">Belongs to the NnrE/AIBP family.</text>
</comment>
<comment type="catalytic activity">
    <reaction evidence="15 17 19">
        <text>(6S)-NADHX + ADP = AMP + phosphate + NADH + H(+)</text>
        <dbReference type="Rhea" id="RHEA:32223"/>
        <dbReference type="ChEBI" id="CHEBI:15378"/>
        <dbReference type="ChEBI" id="CHEBI:43474"/>
        <dbReference type="ChEBI" id="CHEBI:57945"/>
        <dbReference type="ChEBI" id="CHEBI:64074"/>
        <dbReference type="ChEBI" id="CHEBI:456215"/>
        <dbReference type="ChEBI" id="CHEBI:456216"/>
        <dbReference type="EC" id="4.2.1.136"/>
    </reaction>
</comment>
<comment type="similarity">
    <text evidence="3 19">In the N-terminal section; belongs to the NnrE/AIBP family.</text>
</comment>
<proteinExistence type="inferred from homology"/>
<dbReference type="GO" id="GO:0052855">
    <property type="term" value="F:ADP-dependent NAD(P)H-hydrate dehydratase activity"/>
    <property type="evidence" value="ECO:0007669"/>
    <property type="project" value="UniProtKB-UniRule"/>
</dbReference>
<comment type="caution">
    <text evidence="22">The sequence shown here is derived from an EMBL/GenBank/DDBJ whole genome shotgun (WGS) entry which is preliminary data.</text>
</comment>
<comment type="similarity">
    <text evidence="17">Belongs to the NnrD/CARKD family.</text>
</comment>
<feature type="binding site" evidence="18">
    <location>
        <position position="158"/>
    </location>
    <ligand>
        <name>K(+)</name>
        <dbReference type="ChEBI" id="CHEBI:29103"/>
    </ligand>
</feature>
<dbReference type="GO" id="GO:0005524">
    <property type="term" value="F:ATP binding"/>
    <property type="evidence" value="ECO:0007669"/>
    <property type="project" value="UniProtKB-UniRule"/>
</dbReference>
<keyword evidence="10 17" id="KW-0520">NAD</keyword>
<dbReference type="InterPro" id="IPR036652">
    <property type="entry name" value="YjeF_N_dom_sf"/>
</dbReference>
<dbReference type="PANTHER" id="PTHR12592">
    <property type="entry name" value="ATP-DEPENDENT (S)-NAD(P)H-HYDRATE DEHYDRATASE FAMILY MEMBER"/>
    <property type="match status" value="1"/>
</dbReference>
<dbReference type="GO" id="GO:0046496">
    <property type="term" value="P:nicotinamide nucleotide metabolic process"/>
    <property type="evidence" value="ECO:0007669"/>
    <property type="project" value="UniProtKB-UniRule"/>
</dbReference>
<evidence type="ECO:0000256" key="16">
    <source>
        <dbReference type="ARBA" id="ARBA00049209"/>
    </source>
</evidence>
<dbReference type="SUPFAM" id="SSF53613">
    <property type="entry name" value="Ribokinase-like"/>
    <property type="match status" value="1"/>
</dbReference>
<comment type="catalytic activity">
    <reaction evidence="1 18 19">
        <text>(6R)-NADHX = (6S)-NADHX</text>
        <dbReference type="Rhea" id="RHEA:32215"/>
        <dbReference type="ChEBI" id="CHEBI:64074"/>
        <dbReference type="ChEBI" id="CHEBI:64075"/>
        <dbReference type="EC" id="5.1.99.6"/>
    </reaction>
</comment>
<evidence type="ECO:0000256" key="14">
    <source>
        <dbReference type="ARBA" id="ARBA00025153"/>
    </source>
</evidence>
<comment type="catalytic activity">
    <reaction evidence="16 17 19">
        <text>(6S)-NADPHX + ADP = AMP + phosphate + NADPH + H(+)</text>
        <dbReference type="Rhea" id="RHEA:32235"/>
        <dbReference type="ChEBI" id="CHEBI:15378"/>
        <dbReference type="ChEBI" id="CHEBI:43474"/>
        <dbReference type="ChEBI" id="CHEBI:57783"/>
        <dbReference type="ChEBI" id="CHEBI:64076"/>
        <dbReference type="ChEBI" id="CHEBI:456215"/>
        <dbReference type="ChEBI" id="CHEBI:456216"/>
        <dbReference type="EC" id="4.2.1.136"/>
    </reaction>
</comment>
<dbReference type="Pfam" id="PF03853">
    <property type="entry name" value="YjeF_N"/>
    <property type="match status" value="1"/>
</dbReference>
<feature type="binding site" evidence="17">
    <location>
        <position position="444"/>
    </location>
    <ligand>
        <name>(6S)-NADPHX</name>
        <dbReference type="ChEBI" id="CHEBI:64076"/>
    </ligand>
</feature>
<dbReference type="PANTHER" id="PTHR12592:SF0">
    <property type="entry name" value="ATP-DEPENDENT (S)-NAD(P)H-HYDRATE DEHYDRATASE"/>
    <property type="match status" value="1"/>
</dbReference>
<evidence type="ECO:0000313" key="22">
    <source>
        <dbReference type="EMBL" id="RKD73211.1"/>
    </source>
</evidence>
<comment type="function">
    <text evidence="14 19">Bifunctional enzyme that catalyzes the epimerization of the S- and R-forms of NAD(P)HX and the dehydration of the S-form of NAD(P)HX at the expense of ADP, which is converted to AMP. This allows the repair of both epimers of NAD(P)HX, a damaged form of NAD(P)H that is a result of enzymatic or heat-dependent hydration.</text>
</comment>
<dbReference type="EMBL" id="RAPK01000008">
    <property type="protein sequence ID" value="RKD73211.1"/>
    <property type="molecule type" value="Genomic_DNA"/>
</dbReference>
<evidence type="ECO:0000256" key="1">
    <source>
        <dbReference type="ARBA" id="ARBA00000013"/>
    </source>
</evidence>
<feature type="binding site" evidence="18">
    <location>
        <position position="58"/>
    </location>
    <ligand>
        <name>K(+)</name>
        <dbReference type="ChEBI" id="CHEBI:29103"/>
    </ligand>
</feature>
<dbReference type="InterPro" id="IPR017953">
    <property type="entry name" value="Carbohydrate_kinase_pred_CS"/>
</dbReference>
<feature type="binding site" evidence="17">
    <location>
        <position position="257"/>
    </location>
    <ligand>
        <name>(6S)-NADPHX</name>
        <dbReference type="ChEBI" id="CHEBI:64076"/>
    </ligand>
</feature>
<dbReference type="GO" id="GO:0052856">
    <property type="term" value="F:NAD(P)HX epimerase activity"/>
    <property type="evidence" value="ECO:0007669"/>
    <property type="project" value="UniProtKB-UniRule"/>
</dbReference>
<dbReference type="Pfam" id="PF01256">
    <property type="entry name" value="Carb_kinase"/>
    <property type="match status" value="1"/>
</dbReference>
<comment type="caution">
    <text evidence="18">Lacks conserved residue(s) required for the propagation of feature annotation.</text>
</comment>
<evidence type="ECO:0000256" key="6">
    <source>
        <dbReference type="ARBA" id="ARBA00022741"/>
    </source>
</evidence>
<dbReference type="OrthoDB" id="9806925at2"/>
<accession>A0A419V457</accession>
<feature type="domain" description="YjeF C-terminal" evidence="20">
    <location>
        <begin position="222"/>
        <end position="504"/>
    </location>
</feature>
<dbReference type="CDD" id="cd01171">
    <property type="entry name" value="YXKO-related"/>
    <property type="match status" value="1"/>
</dbReference>
<reference evidence="22 23" key="1">
    <citation type="submission" date="2018-09" db="EMBL/GenBank/DDBJ databases">
        <title>Genomic Encyclopedia of Archaeal and Bacterial Type Strains, Phase II (KMG-II): from individual species to whole genera.</title>
        <authorList>
            <person name="Goeker M."/>
        </authorList>
    </citation>
    <scope>NUCLEOTIDE SEQUENCE [LARGE SCALE GENOMIC DNA]</scope>
    <source>
        <strain evidence="22 23">DSM 17008</strain>
    </source>
</reference>
<keyword evidence="23" id="KW-1185">Reference proteome</keyword>
<dbReference type="NCBIfam" id="TIGR00196">
    <property type="entry name" value="yjeF_cterm"/>
    <property type="match status" value="1"/>
</dbReference>
<dbReference type="HAMAP" id="MF_01965">
    <property type="entry name" value="NADHX_dehydratase"/>
    <property type="match status" value="1"/>
</dbReference>
<evidence type="ECO:0000256" key="8">
    <source>
        <dbReference type="ARBA" id="ARBA00022857"/>
    </source>
</evidence>
<dbReference type="GO" id="GO:0110051">
    <property type="term" value="P:metabolite repair"/>
    <property type="evidence" value="ECO:0007669"/>
    <property type="project" value="TreeGrafter"/>
</dbReference>
<dbReference type="EC" id="5.1.99.6" evidence="19"/>
<evidence type="ECO:0000313" key="23">
    <source>
        <dbReference type="Proteomes" id="UP000285120"/>
    </source>
</evidence>
<dbReference type="AlphaFoldDB" id="A0A419V457"/>
<keyword evidence="9 18" id="KW-0630">Potassium</keyword>
<feature type="binding site" evidence="17">
    <location>
        <begin position="414"/>
        <end position="418"/>
    </location>
    <ligand>
        <name>AMP</name>
        <dbReference type="ChEBI" id="CHEBI:456215"/>
    </ligand>
</feature>
<evidence type="ECO:0000256" key="19">
    <source>
        <dbReference type="PIRNR" id="PIRNR017184"/>
    </source>
</evidence>
<dbReference type="PIRSF" id="PIRSF017184">
    <property type="entry name" value="Nnr"/>
    <property type="match status" value="1"/>
</dbReference>
<comment type="subunit">
    <text evidence="17">Homotetramer.</text>
</comment>
<dbReference type="HAMAP" id="MF_01966">
    <property type="entry name" value="NADHX_epimerase"/>
    <property type="match status" value="1"/>
</dbReference>
<dbReference type="GO" id="GO:0046872">
    <property type="term" value="F:metal ion binding"/>
    <property type="evidence" value="ECO:0007669"/>
    <property type="project" value="UniProtKB-UniRule"/>
</dbReference>
<dbReference type="RefSeq" id="WP_120192694.1">
    <property type="nucleotide sequence ID" value="NZ_RAPK01000008.1"/>
</dbReference>
<evidence type="ECO:0000256" key="3">
    <source>
        <dbReference type="ARBA" id="ARBA00006001"/>
    </source>
</evidence>
<keyword evidence="7 17" id="KW-0067">ATP-binding</keyword>
<comment type="cofactor">
    <cofactor evidence="18 19">
        <name>K(+)</name>
        <dbReference type="ChEBI" id="CHEBI:29103"/>
    </cofactor>
    <text evidence="18 19">Binds 1 potassium ion per subunit.</text>
</comment>
<feature type="domain" description="YjeF N-terminal" evidence="21">
    <location>
        <begin position="9"/>
        <end position="212"/>
    </location>
</feature>
<keyword evidence="11 18" id="KW-0413">Isomerase</keyword>
<dbReference type="InterPro" id="IPR004443">
    <property type="entry name" value="YjeF_N_dom"/>
</dbReference>
<dbReference type="SUPFAM" id="SSF64153">
    <property type="entry name" value="YjeF N-terminal domain-like"/>
    <property type="match status" value="1"/>
</dbReference>
<keyword evidence="5 18" id="KW-0479">Metal-binding</keyword>
<evidence type="ECO:0000259" key="21">
    <source>
        <dbReference type="PROSITE" id="PS51385"/>
    </source>
</evidence>
<evidence type="ECO:0000256" key="11">
    <source>
        <dbReference type="ARBA" id="ARBA00023235"/>
    </source>
</evidence>
<evidence type="ECO:0000256" key="10">
    <source>
        <dbReference type="ARBA" id="ARBA00023027"/>
    </source>
</evidence>
<evidence type="ECO:0000256" key="12">
    <source>
        <dbReference type="ARBA" id="ARBA00023239"/>
    </source>
</evidence>
<evidence type="ECO:0000256" key="15">
    <source>
        <dbReference type="ARBA" id="ARBA00048238"/>
    </source>
</evidence>
<keyword evidence="6 17" id="KW-0547">Nucleotide-binding</keyword>
<feature type="binding site" evidence="18">
    <location>
        <position position="122"/>
    </location>
    <ligand>
        <name>K(+)</name>
        <dbReference type="ChEBI" id="CHEBI:29103"/>
    </ligand>
</feature>
<dbReference type="NCBIfam" id="TIGR00197">
    <property type="entry name" value="yjeF_nterm"/>
    <property type="match status" value="1"/>
</dbReference>
<keyword evidence="8 17" id="KW-0521">NADP</keyword>
<evidence type="ECO:0000256" key="18">
    <source>
        <dbReference type="HAMAP-Rule" id="MF_01966"/>
    </source>
</evidence>
<feature type="binding site" evidence="17">
    <location>
        <position position="326"/>
    </location>
    <ligand>
        <name>(6S)-NADPHX</name>
        <dbReference type="ChEBI" id="CHEBI:64076"/>
    </ligand>
</feature>
<comment type="catalytic activity">
    <reaction evidence="2 18 19">
        <text>(6R)-NADPHX = (6S)-NADPHX</text>
        <dbReference type="Rhea" id="RHEA:32227"/>
        <dbReference type="ChEBI" id="CHEBI:64076"/>
        <dbReference type="ChEBI" id="CHEBI:64077"/>
        <dbReference type="EC" id="5.1.99.6"/>
    </reaction>
</comment>
<comment type="function">
    <text evidence="17">Catalyzes the dehydration of the S-form of NAD(P)HX at the expense of ADP, which is converted to AMP. Together with NAD(P)HX epimerase, which catalyzes the epimerization of the S- and R-forms, the enzyme allows the repair of both epimers of NAD(P)HX, a damaged form of NAD(P)H that is a result of enzymatic or heat-dependent hydration.</text>
</comment>
<dbReference type="Gene3D" id="3.40.1190.20">
    <property type="match status" value="1"/>
</dbReference>
<dbReference type="InterPro" id="IPR030677">
    <property type="entry name" value="Nnr"/>
</dbReference>
<dbReference type="Proteomes" id="UP000285120">
    <property type="component" value="Unassembled WGS sequence"/>
</dbReference>
<dbReference type="PROSITE" id="PS01050">
    <property type="entry name" value="YJEF_C_2"/>
    <property type="match status" value="1"/>
</dbReference>
<keyword evidence="12 17" id="KW-0456">Lyase</keyword>
<organism evidence="22 23">
    <name type="scientific">Sinobaca qinghaiensis</name>
    <dbReference type="NCBI Taxonomy" id="342944"/>
    <lineage>
        <taxon>Bacteria</taxon>
        <taxon>Bacillati</taxon>
        <taxon>Bacillota</taxon>
        <taxon>Bacilli</taxon>
        <taxon>Bacillales</taxon>
        <taxon>Sporolactobacillaceae</taxon>
        <taxon>Sinobaca</taxon>
    </lineage>
</organism>
<evidence type="ECO:0000256" key="13">
    <source>
        <dbReference type="ARBA" id="ARBA00023268"/>
    </source>
</evidence>
<dbReference type="PROSITE" id="PS51383">
    <property type="entry name" value="YJEF_C_3"/>
    <property type="match status" value="1"/>
</dbReference>
<dbReference type="InterPro" id="IPR029056">
    <property type="entry name" value="Ribokinase-like"/>
</dbReference>
<dbReference type="Gene3D" id="3.40.50.10260">
    <property type="entry name" value="YjeF N-terminal domain"/>
    <property type="match status" value="1"/>
</dbReference>
<feature type="binding site" evidence="18">
    <location>
        <begin position="57"/>
        <end position="61"/>
    </location>
    <ligand>
        <name>(6S)-NADPHX</name>
        <dbReference type="ChEBI" id="CHEBI:64076"/>
    </ligand>
</feature>
<feature type="binding site" evidence="17">
    <location>
        <position position="443"/>
    </location>
    <ligand>
        <name>AMP</name>
        <dbReference type="ChEBI" id="CHEBI:456215"/>
    </ligand>
</feature>
<comment type="similarity">
    <text evidence="4 19">In the C-terminal section; belongs to the NnrD/CARKD family.</text>
</comment>
<name>A0A419V457_9BACL</name>
<evidence type="ECO:0000256" key="9">
    <source>
        <dbReference type="ARBA" id="ARBA00022958"/>
    </source>
</evidence>
<gene>
    <name evidence="17" type="primary">nnrD</name>
    <name evidence="18" type="synonym">nnrE</name>
    <name evidence="22" type="ORF">ATL39_1502</name>
</gene>
<evidence type="ECO:0000256" key="2">
    <source>
        <dbReference type="ARBA" id="ARBA00000909"/>
    </source>
</evidence>
<dbReference type="EC" id="4.2.1.136" evidence="19"/>
<evidence type="ECO:0000259" key="20">
    <source>
        <dbReference type="PROSITE" id="PS51383"/>
    </source>
</evidence>
<comment type="function">
    <text evidence="18">Catalyzes the epimerization of the S- and R-forms of NAD(P)HX, a damaged form of NAD(P)H that is a result of enzymatic or heat-dependent hydration. This is a prerequisite for the S-specific NAD(P)H-hydrate dehydratase to allow the repair of both epimers of NAD(P)HX.</text>
</comment>
<comment type="cofactor">
    <cofactor evidence="17">
        <name>Mg(2+)</name>
        <dbReference type="ChEBI" id="CHEBI:18420"/>
    </cofactor>
</comment>
<feature type="binding site" evidence="17">
    <location>
        <position position="377"/>
    </location>
    <ligand>
        <name>(6S)-NADPHX</name>
        <dbReference type="ChEBI" id="CHEBI:64076"/>
    </ligand>
</feature>
<protein>
    <recommendedName>
        <fullName evidence="19">Bifunctional NAD(P)H-hydrate repair enzyme</fullName>
    </recommendedName>
    <alternativeName>
        <fullName evidence="19">Nicotinamide nucleotide repair protein</fullName>
    </alternativeName>
    <domain>
        <recommendedName>
            <fullName evidence="19">ADP-dependent (S)-NAD(P)H-hydrate dehydratase</fullName>
            <ecNumber evidence="19">4.2.1.136</ecNumber>
        </recommendedName>
        <alternativeName>
            <fullName evidence="19">ADP-dependent NAD(P)HX dehydratase</fullName>
        </alternativeName>
    </domain>
    <domain>
        <recommendedName>
            <fullName evidence="19">NAD(P)H-hydrate epimerase</fullName>
            <ecNumber evidence="19">5.1.99.6</ecNumber>
        </recommendedName>
    </domain>
</protein>
<sequence length="513" mass="54731">MRVVTAEQMREADRLAIEEIGMKEELLMENAGRAAAAKIIELYPGLQYAAVLAGKGNNGGDGYTIARTLESEGIRTDVYFVSSDGLKGAALYHRTLYEKSGFTPRQFDPSSFQADSYGVIIDAMLGTGIKGEVKPPFDKAVQVLGKTDTPIVAVDIPSGIPSGEEDVPSSAVKADATVILESPKLSAYLFPAKEYYGQTHTVSIGMPNAVWHKAGNEAVEWGMTETSASFPVRKENAHKGRHGRGLLIGGSKNMAGAPAIAALAALESGAGLLTTALPESLMYTTAPLVPETTFLRLPEKEGELAEDSVSSDFGFDRYDAVAVGPGLGRLKEAKEIVRRALVETAGILILDADALYWLPELEQELSERTAPLILTPHPGEMAHLAGTTPGEVNKHRFSLAGQYARKTGCYLVLKGANTICTTPEGDQAVHTSGNAGLAKGGSGDTLTGILLGQVMQDEDTAAMVNNAVFLHGHAADLAVEQEETDYSLRASKLASYVPRAIKNVQLFQENRRR</sequence>
<dbReference type="InterPro" id="IPR000631">
    <property type="entry name" value="CARKD"/>
</dbReference>
<keyword evidence="13" id="KW-0511">Multifunctional enzyme</keyword>